<keyword evidence="3" id="KW-1185">Reference proteome</keyword>
<dbReference type="EMBL" id="WWCJ01000016">
    <property type="protein sequence ID" value="MYN04376.1"/>
    <property type="molecule type" value="Genomic_DNA"/>
</dbReference>
<protein>
    <submittedName>
        <fullName evidence="2">Uncharacterized protein</fullName>
    </submittedName>
</protein>
<organism evidence="2 3">
    <name type="scientific">Pseudoduganella guangdongensis</name>
    <dbReference type="NCBI Taxonomy" id="2692179"/>
    <lineage>
        <taxon>Bacteria</taxon>
        <taxon>Pseudomonadati</taxon>
        <taxon>Pseudomonadota</taxon>
        <taxon>Betaproteobacteria</taxon>
        <taxon>Burkholderiales</taxon>
        <taxon>Oxalobacteraceae</taxon>
        <taxon>Telluria group</taxon>
        <taxon>Pseudoduganella</taxon>
    </lineage>
</organism>
<comment type="caution">
    <text evidence="2">The sequence shown here is derived from an EMBL/GenBank/DDBJ whole genome shotgun (WGS) entry which is preliminary data.</text>
</comment>
<name>A0A6N9HLY4_9BURK</name>
<evidence type="ECO:0000313" key="3">
    <source>
        <dbReference type="Proteomes" id="UP000448575"/>
    </source>
</evidence>
<evidence type="ECO:0000256" key="1">
    <source>
        <dbReference type="SAM" id="SignalP"/>
    </source>
</evidence>
<accession>A0A6N9HLY4</accession>
<dbReference type="AlphaFoldDB" id="A0A6N9HLY4"/>
<feature type="chain" id="PRO_5026942226" evidence="1">
    <location>
        <begin position="20"/>
        <end position="214"/>
    </location>
</feature>
<gene>
    <name evidence="2" type="ORF">GTP41_19980</name>
</gene>
<dbReference type="RefSeq" id="WP_161027333.1">
    <property type="nucleotide sequence ID" value="NZ_WWCJ01000016.1"/>
</dbReference>
<sequence length="214" mass="22363">MKHAILTLAIALAYGNALAAAVPDNAAFSAARQQFVAGAGGDASARDASIDAFEKLAGSQPGNPVYLAYQGAGFTLRGRDAFMPWDKMKFTEKGADMIEKALSLLAPEHDTLLLGGTPASIETRLVAASTLLAMPEFMNRRSGGKRALQAALDSQALAQAPAPVRANLFSVAARVAAEEKRSADEVGYLRQVVATQATTPHVAKAAARLKELGQ</sequence>
<feature type="signal peptide" evidence="1">
    <location>
        <begin position="1"/>
        <end position="19"/>
    </location>
</feature>
<keyword evidence="1" id="KW-0732">Signal</keyword>
<dbReference type="Proteomes" id="UP000448575">
    <property type="component" value="Unassembled WGS sequence"/>
</dbReference>
<proteinExistence type="predicted"/>
<reference evidence="2 3" key="1">
    <citation type="submission" date="2019-12" db="EMBL/GenBank/DDBJ databases">
        <title>Novel species isolated from a subtropical stream in China.</title>
        <authorList>
            <person name="Lu H."/>
        </authorList>
    </citation>
    <scope>NUCLEOTIDE SEQUENCE [LARGE SCALE GENOMIC DNA]</scope>
    <source>
        <strain evidence="2 3">DS3</strain>
    </source>
</reference>
<evidence type="ECO:0000313" key="2">
    <source>
        <dbReference type="EMBL" id="MYN04376.1"/>
    </source>
</evidence>